<dbReference type="EMBL" id="JBIAWJ010000008">
    <property type="protein sequence ID" value="MFF4523258.1"/>
    <property type="molecule type" value="Genomic_DNA"/>
</dbReference>
<organism evidence="1 2">
    <name type="scientific">Streptomyces bluensis</name>
    <dbReference type="NCBI Taxonomy" id="33897"/>
    <lineage>
        <taxon>Bacteria</taxon>
        <taxon>Bacillati</taxon>
        <taxon>Actinomycetota</taxon>
        <taxon>Actinomycetes</taxon>
        <taxon>Kitasatosporales</taxon>
        <taxon>Streptomycetaceae</taxon>
        <taxon>Streptomyces</taxon>
    </lineage>
</organism>
<comment type="caution">
    <text evidence="1">The sequence shown here is derived from an EMBL/GenBank/DDBJ whole genome shotgun (WGS) entry which is preliminary data.</text>
</comment>
<dbReference type="Proteomes" id="UP001602058">
    <property type="component" value="Unassembled WGS sequence"/>
</dbReference>
<evidence type="ECO:0000313" key="1">
    <source>
        <dbReference type="EMBL" id="MFF4523258.1"/>
    </source>
</evidence>
<dbReference type="RefSeq" id="WP_387887482.1">
    <property type="nucleotide sequence ID" value="NZ_JBIAWJ010000008.1"/>
</dbReference>
<keyword evidence="2" id="KW-1185">Reference proteome</keyword>
<accession>A0ABW6UKK9</accession>
<proteinExistence type="predicted"/>
<evidence type="ECO:0000313" key="2">
    <source>
        <dbReference type="Proteomes" id="UP001602058"/>
    </source>
</evidence>
<reference evidence="1 2" key="1">
    <citation type="submission" date="2024-10" db="EMBL/GenBank/DDBJ databases">
        <title>The Natural Products Discovery Center: Release of the First 8490 Sequenced Strains for Exploring Actinobacteria Biosynthetic Diversity.</title>
        <authorList>
            <person name="Kalkreuter E."/>
            <person name="Kautsar S.A."/>
            <person name="Yang D."/>
            <person name="Bader C.D."/>
            <person name="Teijaro C.N."/>
            <person name="Fluegel L."/>
            <person name="Davis C.M."/>
            <person name="Simpson J.R."/>
            <person name="Lauterbach L."/>
            <person name="Steele A.D."/>
            <person name="Gui C."/>
            <person name="Meng S."/>
            <person name="Li G."/>
            <person name="Viehrig K."/>
            <person name="Ye F."/>
            <person name="Su P."/>
            <person name="Kiefer A.F."/>
            <person name="Nichols A."/>
            <person name="Cepeda A.J."/>
            <person name="Yan W."/>
            <person name="Fan B."/>
            <person name="Jiang Y."/>
            <person name="Adhikari A."/>
            <person name="Zheng C.-J."/>
            <person name="Schuster L."/>
            <person name="Cowan T.M."/>
            <person name="Smanski M.J."/>
            <person name="Chevrette M.G."/>
            <person name="De Carvalho L.P.S."/>
            <person name="Shen B."/>
        </authorList>
    </citation>
    <scope>NUCLEOTIDE SEQUENCE [LARGE SCALE GENOMIC DNA]</scope>
    <source>
        <strain evidence="1 2">NPDC001390</strain>
    </source>
</reference>
<protein>
    <submittedName>
        <fullName evidence="1">Uncharacterized protein</fullName>
    </submittedName>
</protein>
<name>A0ABW6UKK9_9ACTN</name>
<gene>
    <name evidence="1" type="ORF">ACFY1D_17830</name>
</gene>
<sequence length="56" mass="6035">MTRTRSAGVIPAKDIPPAPRGIGGYCWATHPSKGVHCTNPLGHSGGHWHPYTKTSW</sequence>